<dbReference type="AlphaFoldDB" id="A0A9W7NGM7"/>
<feature type="domain" description="Transposase DDE" evidence="1">
    <location>
        <begin position="32"/>
        <end position="139"/>
    </location>
</feature>
<evidence type="ECO:0000313" key="2">
    <source>
        <dbReference type="EMBL" id="KAA0676954.1"/>
    </source>
</evidence>
<evidence type="ECO:0000259" key="1">
    <source>
        <dbReference type="Pfam" id="PF13737"/>
    </source>
</evidence>
<dbReference type="NCBIfam" id="NF033579">
    <property type="entry name" value="transpos_IS5_2"/>
    <property type="match status" value="1"/>
</dbReference>
<organism evidence="2 3">
    <name type="scientific">Roseomonas genomospecies 6</name>
    <dbReference type="NCBI Taxonomy" id="214106"/>
    <lineage>
        <taxon>Bacteria</taxon>
        <taxon>Pseudomonadati</taxon>
        <taxon>Pseudomonadota</taxon>
        <taxon>Alphaproteobacteria</taxon>
        <taxon>Acetobacterales</taxon>
        <taxon>Roseomonadaceae</taxon>
        <taxon>Roseomonas</taxon>
    </lineage>
</organism>
<dbReference type="OrthoDB" id="7298998at2"/>
<protein>
    <submittedName>
        <fullName evidence="2">IS5 family transposase</fullName>
    </submittedName>
</protein>
<keyword evidence="3" id="KW-1185">Reference proteome</keyword>
<dbReference type="PANTHER" id="PTHR34631">
    <property type="match status" value="1"/>
</dbReference>
<reference evidence="2 3" key="1">
    <citation type="submission" date="2018-07" db="EMBL/GenBank/DDBJ databases">
        <title>Genome sequence of Azospirillum sp. ATCC 49961.</title>
        <authorList>
            <person name="Sant'Anna F.H."/>
            <person name="Baldani J.I."/>
            <person name="Zilli J.E."/>
            <person name="Reis V.M."/>
            <person name="Hartmann A."/>
            <person name="Cruz L."/>
            <person name="de Souza E.M."/>
            <person name="de Oliveira Pedrosa F."/>
            <person name="Passaglia L.M.P."/>
        </authorList>
    </citation>
    <scope>NUCLEOTIDE SEQUENCE [LARGE SCALE GENOMIC DNA]</scope>
    <source>
        <strain evidence="2 3">ATCC 49961</strain>
    </source>
</reference>
<name>A0A9W7NGM7_9PROT</name>
<dbReference type="Proteomes" id="UP000480854">
    <property type="component" value="Unassembled WGS sequence"/>
</dbReference>
<sequence length="322" mass="35608">MPFKTNASRSHRIPKQRHRIRNWAEYDAGLRARGSLTVWFTPEAVERWRAETRTTPGGQQTYSDLAITAALTLRAVFRLPLRQTEGLVGSIVQLLGMELAIPDHSTLSRRAKVVRLPVVPAFSVGAVELLVGSTGVKLCRSGEWLVAKHGTQRRRAWKKLHVGLDAATGRILAAIVTDHDVDDASQVGPLLAQIEEPLAAFVADGAYDQTGVTEAVAAHTPDAAVVVPPRSMAVPSANAATNPTQRDRHLQHIAEHGRMAWQKSSRYSVRARVEAFFSRWKRVIGDALRFRTEDRRNTEIAIAIRVLNHMLDLGRPDSVRVA</sequence>
<evidence type="ECO:0000313" key="3">
    <source>
        <dbReference type="Proteomes" id="UP000480854"/>
    </source>
</evidence>
<dbReference type="EMBL" id="QOKW01000028">
    <property type="protein sequence ID" value="KAA0676954.1"/>
    <property type="molecule type" value="Genomic_DNA"/>
</dbReference>
<gene>
    <name evidence="2" type="ORF">DS843_25075</name>
</gene>
<dbReference type="InterPro" id="IPR053172">
    <property type="entry name" value="Tn903_transposase"/>
</dbReference>
<dbReference type="InterPro" id="IPR025668">
    <property type="entry name" value="Tnp_DDE_dom"/>
</dbReference>
<comment type="caution">
    <text evidence="2">The sequence shown here is derived from an EMBL/GenBank/DDBJ whole genome shotgun (WGS) entry which is preliminary data.</text>
</comment>
<accession>A0A9W7NGM7</accession>
<dbReference type="InterPro" id="IPR053520">
    <property type="entry name" value="Transposase_Tn903"/>
</dbReference>
<dbReference type="RefSeq" id="WP_149471572.1">
    <property type="nucleotide sequence ID" value="NZ_QOKW01000028.1"/>
</dbReference>
<dbReference type="PANTHER" id="PTHR34631:SF3">
    <property type="entry name" value="ISSOD12 TRANSPOSASE TNPA_ISSOD12"/>
    <property type="match status" value="1"/>
</dbReference>
<proteinExistence type="predicted"/>
<dbReference type="Pfam" id="PF13737">
    <property type="entry name" value="DDE_Tnp_1_5"/>
    <property type="match status" value="1"/>
</dbReference>